<gene>
    <name evidence="2" type="ORF">CHC_T00005241001</name>
</gene>
<protein>
    <submittedName>
        <fullName evidence="2">Uncharacterized protein</fullName>
    </submittedName>
</protein>
<evidence type="ECO:0000313" key="2">
    <source>
        <dbReference type="EMBL" id="CDF37061.1"/>
    </source>
</evidence>
<proteinExistence type="predicted"/>
<keyword evidence="3" id="KW-1185">Reference proteome</keyword>
<sequence length="111" mass="12625">MKEDEKRRQFEEDNFTRLNVTKKDKKRRRDLERATEGPSMEGADEFTGLMAVADRVMAGKGKKGAANAGRGGGDVEEEQYKLQKLDEITEAMETGNRRASSRSSSKRRKRK</sequence>
<name>R7QHX5_CHOCR</name>
<reference evidence="3" key="1">
    <citation type="journal article" date="2013" name="Proc. Natl. Acad. Sci. U.S.A.">
        <title>Genome structure and metabolic features in the red seaweed Chondrus crispus shed light on evolution of the Archaeplastida.</title>
        <authorList>
            <person name="Collen J."/>
            <person name="Porcel B."/>
            <person name="Carre W."/>
            <person name="Ball S.G."/>
            <person name="Chaparro C."/>
            <person name="Tonon T."/>
            <person name="Barbeyron T."/>
            <person name="Michel G."/>
            <person name="Noel B."/>
            <person name="Valentin K."/>
            <person name="Elias M."/>
            <person name="Artiguenave F."/>
            <person name="Arun A."/>
            <person name="Aury J.M."/>
            <person name="Barbosa-Neto J.F."/>
            <person name="Bothwell J.H."/>
            <person name="Bouget F.Y."/>
            <person name="Brillet L."/>
            <person name="Cabello-Hurtado F."/>
            <person name="Capella-Gutierrez S."/>
            <person name="Charrier B."/>
            <person name="Cladiere L."/>
            <person name="Cock J.M."/>
            <person name="Coelho S.M."/>
            <person name="Colleoni C."/>
            <person name="Czjzek M."/>
            <person name="Da Silva C."/>
            <person name="Delage L."/>
            <person name="Denoeud F."/>
            <person name="Deschamps P."/>
            <person name="Dittami S.M."/>
            <person name="Gabaldon T."/>
            <person name="Gachon C.M."/>
            <person name="Groisillier A."/>
            <person name="Herve C."/>
            <person name="Jabbari K."/>
            <person name="Katinka M."/>
            <person name="Kloareg B."/>
            <person name="Kowalczyk N."/>
            <person name="Labadie K."/>
            <person name="Leblanc C."/>
            <person name="Lopez P.J."/>
            <person name="McLachlan D.H."/>
            <person name="Meslet-Cladiere L."/>
            <person name="Moustafa A."/>
            <person name="Nehr Z."/>
            <person name="Nyvall Collen P."/>
            <person name="Panaud O."/>
            <person name="Partensky F."/>
            <person name="Poulain J."/>
            <person name="Rensing S.A."/>
            <person name="Rousvoal S."/>
            <person name="Samson G."/>
            <person name="Symeonidi A."/>
            <person name="Weissenbach J."/>
            <person name="Zambounis A."/>
            <person name="Wincker P."/>
            <person name="Boyen C."/>
        </authorList>
    </citation>
    <scope>NUCLEOTIDE SEQUENCE [LARGE SCALE GENOMIC DNA]</scope>
    <source>
        <strain evidence="3">cv. Stackhouse</strain>
    </source>
</reference>
<dbReference type="KEGG" id="ccp:CHC_T00005241001"/>
<dbReference type="EMBL" id="HG001812">
    <property type="protein sequence ID" value="CDF37061.1"/>
    <property type="molecule type" value="Genomic_DNA"/>
</dbReference>
<feature type="compositionally biased region" description="Basic and acidic residues" evidence="1">
    <location>
        <begin position="1"/>
        <end position="15"/>
    </location>
</feature>
<feature type="region of interest" description="Disordered" evidence="1">
    <location>
        <begin position="1"/>
        <end position="46"/>
    </location>
</feature>
<dbReference type="RefSeq" id="XP_005716880.1">
    <property type="nucleotide sequence ID" value="XM_005716823.1"/>
</dbReference>
<dbReference type="GeneID" id="17324591"/>
<evidence type="ECO:0000256" key="1">
    <source>
        <dbReference type="SAM" id="MobiDB-lite"/>
    </source>
</evidence>
<dbReference type="Proteomes" id="UP000012073">
    <property type="component" value="Unassembled WGS sequence"/>
</dbReference>
<feature type="compositionally biased region" description="Basic and acidic residues" evidence="1">
    <location>
        <begin position="78"/>
        <end position="87"/>
    </location>
</feature>
<accession>R7QHX5</accession>
<dbReference type="Gramene" id="CDF37061">
    <property type="protein sequence ID" value="CDF37061"/>
    <property type="gene ID" value="CHC_T00005241001"/>
</dbReference>
<feature type="region of interest" description="Disordered" evidence="1">
    <location>
        <begin position="59"/>
        <end position="111"/>
    </location>
</feature>
<dbReference type="AlphaFoldDB" id="R7QHX5"/>
<evidence type="ECO:0000313" key="3">
    <source>
        <dbReference type="Proteomes" id="UP000012073"/>
    </source>
</evidence>
<organism evidence="2 3">
    <name type="scientific">Chondrus crispus</name>
    <name type="common">Carrageen Irish moss</name>
    <name type="synonym">Polymorpha crispa</name>
    <dbReference type="NCBI Taxonomy" id="2769"/>
    <lineage>
        <taxon>Eukaryota</taxon>
        <taxon>Rhodophyta</taxon>
        <taxon>Florideophyceae</taxon>
        <taxon>Rhodymeniophycidae</taxon>
        <taxon>Gigartinales</taxon>
        <taxon>Gigartinaceae</taxon>
        <taxon>Chondrus</taxon>
    </lineage>
</organism>